<name>A0A2P8HEE2_9BACI</name>
<gene>
    <name evidence="7" type="ORF">B0H94_108144</name>
</gene>
<keyword evidence="4 7" id="KW-0418">Kinase</keyword>
<dbReference type="InterPro" id="IPR002173">
    <property type="entry name" value="Carboh/pur_kinase_PfkB_CS"/>
</dbReference>
<comment type="similarity">
    <text evidence="1">Belongs to the carbohydrate kinase PfkB family.</text>
</comment>
<dbReference type="SUPFAM" id="SSF53613">
    <property type="entry name" value="Ribokinase-like"/>
    <property type="match status" value="1"/>
</dbReference>
<keyword evidence="2" id="KW-0808">Transferase</keyword>
<organism evidence="7 8">
    <name type="scientific">Salsuginibacillus halophilus</name>
    <dbReference type="NCBI Taxonomy" id="517424"/>
    <lineage>
        <taxon>Bacteria</taxon>
        <taxon>Bacillati</taxon>
        <taxon>Bacillota</taxon>
        <taxon>Bacilli</taxon>
        <taxon>Bacillales</taxon>
        <taxon>Bacillaceae</taxon>
        <taxon>Salsuginibacillus</taxon>
    </lineage>
</organism>
<comment type="caution">
    <text evidence="7">The sequence shown here is derived from an EMBL/GenBank/DDBJ whole genome shotgun (WGS) entry which is preliminary data.</text>
</comment>
<protein>
    <submittedName>
        <fullName evidence="7">Fructokinase</fullName>
    </submittedName>
</protein>
<evidence type="ECO:0000259" key="6">
    <source>
        <dbReference type="Pfam" id="PF00294"/>
    </source>
</evidence>
<proteinExistence type="inferred from homology"/>
<keyword evidence="3" id="KW-0547">Nucleotide-binding</keyword>
<evidence type="ECO:0000256" key="1">
    <source>
        <dbReference type="ARBA" id="ARBA00010688"/>
    </source>
</evidence>
<dbReference type="EMBL" id="PYAV01000008">
    <property type="protein sequence ID" value="PSL44531.1"/>
    <property type="molecule type" value="Genomic_DNA"/>
</dbReference>
<feature type="domain" description="Carbohydrate kinase PfkB" evidence="6">
    <location>
        <begin position="5"/>
        <end position="306"/>
    </location>
</feature>
<dbReference type="NCBIfam" id="NF006957">
    <property type="entry name" value="PRK09434.1"/>
    <property type="match status" value="1"/>
</dbReference>
<dbReference type="PROSITE" id="PS00584">
    <property type="entry name" value="PFKB_KINASES_2"/>
    <property type="match status" value="1"/>
</dbReference>
<accession>A0A2P8HEE2</accession>
<reference evidence="7 8" key="1">
    <citation type="submission" date="2018-03" db="EMBL/GenBank/DDBJ databases">
        <title>Genomic Encyclopedia of Type Strains, Phase III (KMG-III): the genomes of soil and plant-associated and newly described type strains.</title>
        <authorList>
            <person name="Whitman W."/>
        </authorList>
    </citation>
    <scope>NUCLEOTIDE SEQUENCE [LARGE SCALE GENOMIC DNA]</scope>
    <source>
        <strain evidence="7 8">CGMCC 1.07653</strain>
    </source>
</reference>
<evidence type="ECO:0000256" key="5">
    <source>
        <dbReference type="ARBA" id="ARBA00022840"/>
    </source>
</evidence>
<evidence type="ECO:0000256" key="2">
    <source>
        <dbReference type="ARBA" id="ARBA00022679"/>
    </source>
</evidence>
<evidence type="ECO:0000313" key="7">
    <source>
        <dbReference type="EMBL" id="PSL44531.1"/>
    </source>
</evidence>
<dbReference type="PANTHER" id="PTHR43085:SF1">
    <property type="entry name" value="PSEUDOURIDINE KINASE-RELATED"/>
    <property type="match status" value="1"/>
</dbReference>
<keyword evidence="8" id="KW-1185">Reference proteome</keyword>
<dbReference type="InterPro" id="IPR029056">
    <property type="entry name" value="Ribokinase-like"/>
</dbReference>
<dbReference type="AlphaFoldDB" id="A0A2P8HEE2"/>
<dbReference type="PROSITE" id="PS00583">
    <property type="entry name" value="PFKB_KINASES_1"/>
    <property type="match status" value="1"/>
</dbReference>
<dbReference type="GO" id="GO:0016301">
    <property type="term" value="F:kinase activity"/>
    <property type="evidence" value="ECO:0007669"/>
    <property type="project" value="UniProtKB-KW"/>
</dbReference>
<evidence type="ECO:0000256" key="3">
    <source>
        <dbReference type="ARBA" id="ARBA00022741"/>
    </source>
</evidence>
<dbReference type="GO" id="GO:0005524">
    <property type="term" value="F:ATP binding"/>
    <property type="evidence" value="ECO:0007669"/>
    <property type="project" value="UniProtKB-KW"/>
</dbReference>
<dbReference type="Pfam" id="PF00294">
    <property type="entry name" value="PfkB"/>
    <property type="match status" value="1"/>
</dbReference>
<dbReference type="InterPro" id="IPR050306">
    <property type="entry name" value="PfkB_Carbo_kinase"/>
</dbReference>
<sequence>MQKQGVISLGEALIDFIPLDEQDEMFQKCPGGAPANVAVGLARLGLASTFAGKLGDDVLGRYLKDTLKAFGVNTNEIVLTNEAKTAIVFVTLGEDGERSFEFYINPSADQLLNPEDLQESLFTSHRVLHFGSISMIHPEARRATTHAIERAKANGLFISFDPNVRLGLWESEEECRERILQTLNEAHLVKVSEEEVEFLTGEAEISAGVAKLKDYSWDVLVVTKGAAGSEVFTKHEHRTVSAEMVEAVDTTGAGDAFVSALLYKAHEHPGGPTAMTADDWAEAARTASLSGGMAAATKGAMTALPTIQQLEDRQEERS</sequence>
<dbReference type="Gene3D" id="3.40.1190.20">
    <property type="match status" value="1"/>
</dbReference>
<dbReference type="InterPro" id="IPR011611">
    <property type="entry name" value="PfkB_dom"/>
</dbReference>
<dbReference type="CDD" id="cd01167">
    <property type="entry name" value="bac_FRK"/>
    <property type="match status" value="1"/>
</dbReference>
<keyword evidence="5" id="KW-0067">ATP-binding</keyword>
<evidence type="ECO:0000256" key="4">
    <source>
        <dbReference type="ARBA" id="ARBA00022777"/>
    </source>
</evidence>
<evidence type="ECO:0000313" key="8">
    <source>
        <dbReference type="Proteomes" id="UP000242310"/>
    </source>
</evidence>
<dbReference type="PANTHER" id="PTHR43085">
    <property type="entry name" value="HEXOKINASE FAMILY MEMBER"/>
    <property type="match status" value="1"/>
</dbReference>
<dbReference type="Proteomes" id="UP000242310">
    <property type="component" value="Unassembled WGS sequence"/>
</dbReference>